<gene>
    <name evidence="3" type="ORF">AFUS01_LOCUS647</name>
</gene>
<keyword evidence="4" id="KW-1185">Reference proteome</keyword>
<dbReference type="Pfam" id="PF00650">
    <property type="entry name" value="CRAL_TRIO"/>
    <property type="match status" value="1"/>
</dbReference>
<proteinExistence type="predicted"/>
<evidence type="ECO:0000259" key="1">
    <source>
        <dbReference type="PROSITE" id="PS50191"/>
    </source>
</evidence>
<dbReference type="Proteomes" id="UP000708208">
    <property type="component" value="Unassembled WGS sequence"/>
</dbReference>
<feature type="domain" description="GOLD" evidence="2">
    <location>
        <begin position="103"/>
        <end position="197"/>
    </location>
</feature>
<dbReference type="OrthoDB" id="660555at2759"/>
<dbReference type="AlphaFoldDB" id="A0A8J2NG86"/>
<dbReference type="EMBL" id="CAJVCH010003300">
    <property type="protein sequence ID" value="CAG7648083.1"/>
    <property type="molecule type" value="Genomic_DNA"/>
</dbReference>
<dbReference type="PROSITE" id="PS50866">
    <property type="entry name" value="GOLD"/>
    <property type="match status" value="1"/>
</dbReference>
<dbReference type="PANTHER" id="PTHR23324:SF83">
    <property type="entry name" value="SEC14-LIKE PROTEIN 2"/>
    <property type="match status" value="1"/>
</dbReference>
<feature type="domain" description="CRAL-TRIO" evidence="1">
    <location>
        <begin position="1"/>
        <end position="81"/>
    </location>
</feature>
<dbReference type="GO" id="GO:0005737">
    <property type="term" value="C:cytoplasm"/>
    <property type="evidence" value="ECO:0007669"/>
    <property type="project" value="TreeGrafter"/>
</dbReference>
<dbReference type="CDD" id="cd00170">
    <property type="entry name" value="SEC14"/>
    <property type="match status" value="1"/>
</dbReference>
<accession>A0A8J2NG86</accession>
<evidence type="ECO:0000313" key="4">
    <source>
        <dbReference type="Proteomes" id="UP000708208"/>
    </source>
</evidence>
<reference evidence="3" key="1">
    <citation type="submission" date="2021-06" db="EMBL/GenBank/DDBJ databases">
        <authorList>
            <person name="Hodson N. C."/>
            <person name="Mongue J. A."/>
            <person name="Jaron S. K."/>
        </authorList>
    </citation>
    <scope>NUCLEOTIDE SEQUENCE</scope>
</reference>
<protein>
    <recommendedName>
        <fullName evidence="5">CRAL-TRIO domain-containing protein</fullName>
    </recommendedName>
</protein>
<dbReference type="PANTHER" id="PTHR23324">
    <property type="entry name" value="SEC14 RELATED PROTEIN"/>
    <property type="match status" value="1"/>
</dbReference>
<evidence type="ECO:0008006" key="5">
    <source>
        <dbReference type="Google" id="ProtNLM"/>
    </source>
</evidence>
<evidence type="ECO:0000259" key="2">
    <source>
        <dbReference type="PROSITE" id="PS50866"/>
    </source>
</evidence>
<organism evidence="3 4">
    <name type="scientific">Allacma fusca</name>
    <dbReference type="NCBI Taxonomy" id="39272"/>
    <lineage>
        <taxon>Eukaryota</taxon>
        <taxon>Metazoa</taxon>
        <taxon>Ecdysozoa</taxon>
        <taxon>Arthropoda</taxon>
        <taxon>Hexapoda</taxon>
        <taxon>Collembola</taxon>
        <taxon>Symphypleona</taxon>
        <taxon>Sminthuridae</taxon>
        <taxon>Allacma</taxon>
    </lineage>
</organism>
<evidence type="ECO:0000313" key="3">
    <source>
        <dbReference type="EMBL" id="CAG7648083.1"/>
    </source>
</evidence>
<dbReference type="InterPro" id="IPR051064">
    <property type="entry name" value="SEC14/CRAL-TRIO_domain"/>
</dbReference>
<dbReference type="InterPro" id="IPR001251">
    <property type="entry name" value="CRAL-TRIO_dom"/>
</dbReference>
<sequence length="204" mass="23224">MEFLRIFDSNYPERLKAGYIINAPKIFELFWPLISPFLSARTLSKVQILGGSRDQWRLKLKESIDFYQLPSDLGGSNTTQHYFSNQLGVSILTLPRAPQYPPEDFTTVDVPAGKRFLLSFSLSAGNRITWNFKTDSHDIGFEFTKNGKGMFPYAKADAHIIVQDGLVDVVEDDSYTLVFDNTYSRYRSKTLHYVICIDGENVAS</sequence>
<name>A0A8J2NG86_9HEXA</name>
<dbReference type="InterPro" id="IPR009038">
    <property type="entry name" value="GOLD_dom"/>
</dbReference>
<dbReference type="PROSITE" id="PS50191">
    <property type="entry name" value="CRAL_TRIO"/>
    <property type="match status" value="1"/>
</dbReference>
<comment type="caution">
    <text evidence="3">The sequence shown here is derived from an EMBL/GenBank/DDBJ whole genome shotgun (WGS) entry which is preliminary data.</text>
</comment>